<evidence type="ECO:0000313" key="4">
    <source>
        <dbReference type="Proteomes" id="UP001171111"/>
    </source>
</evidence>
<gene>
    <name evidence="3" type="ORF">Q2362_07875</name>
</gene>
<feature type="chain" id="PRO_5047099572" evidence="2">
    <location>
        <begin position="33"/>
        <end position="101"/>
    </location>
</feature>
<feature type="signal peptide" evidence="2">
    <location>
        <begin position="1"/>
        <end position="32"/>
    </location>
</feature>
<keyword evidence="1" id="KW-0472">Membrane</keyword>
<sequence>MGKPANKPCFKKHFSLLAPLGFTMLIASSAFGAGGLDKANTLLEKVVEWLNYLSIAVVTIAILVVGYKVLFGGQTIRECSPIIIGAVIIASASTIASLLMG</sequence>
<keyword evidence="2" id="KW-0732">Signal</keyword>
<dbReference type="Proteomes" id="UP001171111">
    <property type="component" value="Unassembled WGS sequence"/>
</dbReference>
<organism evidence="3 4">
    <name type="scientific">Campylobacter magnus</name>
    <dbReference type="NCBI Taxonomy" id="3026462"/>
    <lineage>
        <taxon>Bacteria</taxon>
        <taxon>Pseudomonadati</taxon>
        <taxon>Campylobacterota</taxon>
        <taxon>Epsilonproteobacteria</taxon>
        <taxon>Campylobacterales</taxon>
        <taxon>Campylobacteraceae</taxon>
        <taxon>Campylobacter</taxon>
    </lineage>
</organism>
<comment type="caution">
    <text evidence="3">The sequence shown here is derived from an EMBL/GenBank/DDBJ whole genome shotgun (WGS) entry which is preliminary data.</text>
</comment>
<reference evidence="3 4" key="1">
    <citation type="submission" date="2023-06" db="EMBL/GenBank/DDBJ databases">
        <title>Campylobacter magnum sp. nov., isolated from cecal contents of domestic pigs (Sus scrofa domesticus).</title>
        <authorList>
            <person name="Papic B."/>
            <person name="Gruntar I."/>
        </authorList>
    </citation>
    <scope>NUCLEOTIDE SEQUENCE [LARGE SCALE GENOMIC DNA]</scope>
    <source>
        <strain evidence="4">34484-21</strain>
    </source>
</reference>
<protein>
    <submittedName>
        <fullName evidence="3">TrbC/VirB2 family protein</fullName>
    </submittedName>
</protein>
<dbReference type="Pfam" id="PF04956">
    <property type="entry name" value="TrbC"/>
    <property type="match status" value="1"/>
</dbReference>
<name>A0ABT8T8B9_9BACT</name>
<dbReference type="EMBL" id="JAULJQ010000010">
    <property type="protein sequence ID" value="MDO2410000.1"/>
    <property type="molecule type" value="Genomic_DNA"/>
</dbReference>
<evidence type="ECO:0000256" key="1">
    <source>
        <dbReference type="SAM" id="Phobius"/>
    </source>
</evidence>
<evidence type="ECO:0000313" key="3">
    <source>
        <dbReference type="EMBL" id="MDO2410000.1"/>
    </source>
</evidence>
<keyword evidence="4" id="KW-1185">Reference proteome</keyword>
<dbReference type="RefSeq" id="WP_302244776.1">
    <property type="nucleotide sequence ID" value="NZ_JAULJQ010000010.1"/>
</dbReference>
<proteinExistence type="predicted"/>
<feature type="transmembrane region" description="Helical" evidence="1">
    <location>
        <begin position="82"/>
        <end position="100"/>
    </location>
</feature>
<dbReference type="InterPro" id="IPR007039">
    <property type="entry name" value="TrbC/VirB2"/>
</dbReference>
<accession>A0ABT8T8B9</accession>
<feature type="transmembrane region" description="Helical" evidence="1">
    <location>
        <begin position="52"/>
        <end position="70"/>
    </location>
</feature>
<evidence type="ECO:0000256" key="2">
    <source>
        <dbReference type="SAM" id="SignalP"/>
    </source>
</evidence>
<keyword evidence="1" id="KW-0812">Transmembrane</keyword>
<keyword evidence="1" id="KW-1133">Transmembrane helix</keyword>